<evidence type="ECO:0000313" key="3">
    <source>
        <dbReference type="Proteomes" id="UP001176941"/>
    </source>
</evidence>
<evidence type="ECO:0000256" key="1">
    <source>
        <dbReference type="SAM" id="MobiDB-lite"/>
    </source>
</evidence>
<feature type="compositionally biased region" description="Low complexity" evidence="1">
    <location>
        <begin position="10"/>
        <end position="25"/>
    </location>
</feature>
<keyword evidence="3" id="KW-1185">Reference proteome</keyword>
<protein>
    <submittedName>
        <fullName evidence="2">Uncharacterized protein</fullName>
    </submittedName>
</protein>
<reference evidence="2" key="1">
    <citation type="submission" date="2023-04" db="EMBL/GenBank/DDBJ databases">
        <authorList>
            <consortium name="ELIXIR-Norway"/>
        </authorList>
    </citation>
    <scope>NUCLEOTIDE SEQUENCE [LARGE SCALE GENOMIC DNA]</scope>
</reference>
<organism evidence="2 3">
    <name type="scientific">Rangifer tarandus platyrhynchus</name>
    <name type="common">Svalbard reindeer</name>
    <dbReference type="NCBI Taxonomy" id="3082113"/>
    <lineage>
        <taxon>Eukaryota</taxon>
        <taxon>Metazoa</taxon>
        <taxon>Chordata</taxon>
        <taxon>Craniata</taxon>
        <taxon>Vertebrata</taxon>
        <taxon>Euteleostomi</taxon>
        <taxon>Mammalia</taxon>
        <taxon>Eutheria</taxon>
        <taxon>Laurasiatheria</taxon>
        <taxon>Artiodactyla</taxon>
        <taxon>Ruminantia</taxon>
        <taxon>Pecora</taxon>
        <taxon>Cervidae</taxon>
        <taxon>Odocoileinae</taxon>
        <taxon>Rangifer</taxon>
    </lineage>
</organism>
<accession>A0ABN8ZXE6</accession>
<proteinExistence type="predicted"/>
<name>A0ABN8ZXE6_RANTA</name>
<feature type="region of interest" description="Disordered" evidence="1">
    <location>
        <begin position="1"/>
        <end position="26"/>
    </location>
</feature>
<dbReference type="EMBL" id="OX459942">
    <property type="protein sequence ID" value="CAI9177228.1"/>
    <property type="molecule type" value="Genomic_DNA"/>
</dbReference>
<sequence>MKNLLSTLVSLSAPAPQQNSAPPSAVWVSCPASPLGTTSARPHHWGPDSRLYLESLGLGPLGQPSCHALHGQHQEPTFHTQPVPLFLPAKMPGSQGGGVQYLQ</sequence>
<dbReference type="PROSITE" id="PS51257">
    <property type="entry name" value="PROKAR_LIPOPROTEIN"/>
    <property type="match status" value="1"/>
</dbReference>
<gene>
    <name evidence="2" type="ORF">MRATA1EN1_LOCUS26190</name>
</gene>
<evidence type="ECO:0000313" key="2">
    <source>
        <dbReference type="EMBL" id="CAI9177228.1"/>
    </source>
</evidence>
<dbReference type="Proteomes" id="UP001176941">
    <property type="component" value="Chromosome 6"/>
</dbReference>